<dbReference type="SMART" id="SM00166">
    <property type="entry name" value="UBX"/>
    <property type="match status" value="1"/>
</dbReference>
<dbReference type="GO" id="GO:0036503">
    <property type="term" value="P:ERAD pathway"/>
    <property type="evidence" value="ECO:0007669"/>
    <property type="project" value="TreeGrafter"/>
</dbReference>
<feature type="region of interest" description="Disordered" evidence="6">
    <location>
        <begin position="111"/>
        <end position="198"/>
    </location>
</feature>
<proteinExistence type="predicted"/>
<dbReference type="GO" id="GO:0006986">
    <property type="term" value="P:response to unfolded protein"/>
    <property type="evidence" value="ECO:0007669"/>
    <property type="project" value="UniProtKB-KW"/>
</dbReference>
<comment type="function">
    <text evidence="5">Involved in endoplasmic reticulum-associated protein degradation (ERAD). Acts as a platform to recruit both UBQLN1 and VCP to the ER during ERAD.</text>
</comment>
<dbReference type="GeneID" id="70288388"/>
<dbReference type="SUPFAM" id="SSF54236">
    <property type="entry name" value="Ubiquitin-like"/>
    <property type="match status" value="1"/>
</dbReference>
<dbReference type="SUPFAM" id="SSF52833">
    <property type="entry name" value="Thioredoxin-like"/>
    <property type="match status" value="1"/>
</dbReference>
<comment type="subcellular location">
    <subcellularLocation>
        <location evidence="1">Endoplasmic reticulum membrane</location>
        <topology evidence="1">Peripheral membrane protein</topology>
    </subcellularLocation>
</comment>
<gene>
    <name evidence="8" type="ORF">F5Z01DRAFT_121217</name>
</gene>
<dbReference type="Gene3D" id="3.40.30.10">
    <property type="entry name" value="Glutaredoxin"/>
    <property type="match status" value="1"/>
</dbReference>
<evidence type="ECO:0000256" key="2">
    <source>
        <dbReference type="ARBA" id="ARBA00023230"/>
    </source>
</evidence>
<dbReference type="PANTHER" id="PTHR46424:SF1">
    <property type="entry name" value="UBX DOMAIN-CONTAINING PROTEIN 4"/>
    <property type="match status" value="1"/>
</dbReference>
<evidence type="ECO:0000256" key="1">
    <source>
        <dbReference type="ARBA" id="ARBA00004406"/>
    </source>
</evidence>
<dbReference type="InterPro" id="IPR036249">
    <property type="entry name" value="Thioredoxin-like_sf"/>
</dbReference>
<dbReference type="AlphaFoldDB" id="A0A9P8CNW5"/>
<comment type="caution">
    <text evidence="8">The sequence shown here is derived from an EMBL/GenBank/DDBJ whole genome shotgun (WGS) entry which is preliminary data.</text>
</comment>
<dbReference type="PROSITE" id="PS50033">
    <property type="entry name" value="UBX"/>
    <property type="match status" value="1"/>
</dbReference>
<comment type="subunit">
    <text evidence="3">Directly interacts with VCP. Interacts with UBQLN1. Forms a complex with VCP and UBQLN1.</text>
</comment>
<feature type="compositionally biased region" description="Polar residues" evidence="6">
    <location>
        <begin position="399"/>
        <end position="412"/>
    </location>
</feature>
<evidence type="ECO:0000256" key="5">
    <source>
        <dbReference type="ARBA" id="ARBA00046062"/>
    </source>
</evidence>
<name>A0A9P8CNW5_9HYPO</name>
<evidence type="ECO:0000256" key="3">
    <source>
        <dbReference type="ARBA" id="ARBA00038812"/>
    </source>
</evidence>
<dbReference type="Pfam" id="PF00789">
    <property type="entry name" value="UBX"/>
    <property type="match status" value="1"/>
</dbReference>
<evidence type="ECO:0000256" key="4">
    <source>
        <dbReference type="ARBA" id="ARBA00041575"/>
    </source>
</evidence>
<feature type="domain" description="UBX" evidence="7">
    <location>
        <begin position="271"/>
        <end position="352"/>
    </location>
</feature>
<feature type="region of interest" description="Disordered" evidence="6">
    <location>
        <begin position="399"/>
        <end position="426"/>
    </location>
</feature>
<dbReference type="GO" id="GO:0005789">
    <property type="term" value="C:endoplasmic reticulum membrane"/>
    <property type="evidence" value="ECO:0007669"/>
    <property type="project" value="UniProtKB-SubCell"/>
</dbReference>
<dbReference type="InterPro" id="IPR029071">
    <property type="entry name" value="Ubiquitin-like_domsf"/>
</dbReference>
<feature type="compositionally biased region" description="Basic and acidic residues" evidence="6">
    <location>
        <begin position="150"/>
        <end position="195"/>
    </location>
</feature>
<dbReference type="Gene3D" id="3.10.20.90">
    <property type="entry name" value="Phosphatidylinositol 3-kinase Catalytic Subunit, Chain A, domain 1"/>
    <property type="match status" value="1"/>
</dbReference>
<accession>A0A9P8CNW5</accession>
<protein>
    <recommendedName>
        <fullName evidence="4">UBX domain-containing protein 2</fullName>
    </recommendedName>
</protein>
<reference evidence="8" key="1">
    <citation type="journal article" date="2021" name="IMA Fungus">
        <title>Genomic characterization of three marine fungi, including Emericellopsis atlantica sp. nov. with signatures of a generalist lifestyle and marine biomass degradation.</title>
        <authorList>
            <person name="Hagestad O.C."/>
            <person name="Hou L."/>
            <person name="Andersen J.H."/>
            <person name="Hansen E.H."/>
            <person name="Altermark B."/>
            <person name="Li C."/>
            <person name="Kuhnert E."/>
            <person name="Cox R.J."/>
            <person name="Crous P.W."/>
            <person name="Spatafora J.W."/>
            <person name="Lail K."/>
            <person name="Amirebrahimi M."/>
            <person name="Lipzen A."/>
            <person name="Pangilinan J."/>
            <person name="Andreopoulos W."/>
            <person name="Hayes R.D."/>
            <person name="Ng V."/>
            <person name="Grigoriev I.V."/>
            <person name="Jackson S.A."/>
            <person name="Sutton T.D.S."/>
            <person name="Dobson A.D.W."/>
            <person name="Rama T."/>
        </authorList>
    </citation>
    <scope>NUCLEOTIDE SEQUENCE</scope>
    <source>
        <strain evidence="8">TS7</strain>
    </source>
</reference>
<evidence type="ECO:0000256" key="6">
    <source>
        <dbReference type="SAM" id="MobiDB-lite"/>
    </source>
</evidence>
<dbReference type="Pfam" id="PF23187">
    <property type="entry name" value="UBX7_N"/>
    <property type="match status" value="1"/>
</dbReference>
<dbReference type="RefSeq" id="XP_046118128.1">
    <property type="nucleotide sequence ID" value="XM_046257485.1"/>
</dbReference>
<evidence type="ECO:0000313" key="8">
    <source>
        <dbReference type="EMBL" id="KAG9254204.1"/>
    </source>
</evidence>
<dbReference type="PANTHER" id="PTHR46424">
    <property type="entry name" value="UBX DOMAIN-CONTAINING PROTEIN 4"/>
    <property type="match status" value="1"/>
</dbReference>
<feature type="compositionally biased region" description="Low complexity" evidence="6">
    <location>
        <begin position="137"/>
        <end position="149"/>
    </location>
</feature>
<feature type="compositionally biased region" description="Low complexity" evidence="6">
    <location>
        <begin position="120"/>
        <end position="129"/>
    </location>
</feature>
<dbReference type="InterPro" id="IPR001012">
    <property type="entry name" value="UBX_dom"/>
</dbReference>
<dbReference type="OrthoDB" id="2445133at2759"/>
<evidence type="ECO:0000259" key="7">
    <source>
        <dbReference type="PROSITE" id="PS50033"/>
    </source>
</evidence>
<sequence>MFFEGTIQEGISKAVGQQKIVLCFVTNNGSESQTWGNEFLTDESIAESISTKAVALRLEAGSDEAGYLAQIFPLPQTPTVVLIKDGELKEYITSGTSKEEFLRRVQNSFSSSATNASGRQQAPQIASPSPSQPAPPAATAEATAPSQSQRADHMQRMLAERAARLSAEKEEAERKAKDDRAKAKAKAKAEAEAGAKTDAAQAYQQAELVKKKKREADEERQRILRQIENDKIARRERAAERERARIDNVKIGDVAASLASVPETKLPSTTKISDMTALQVRLFDGSTIRSRFKTKSSLKEVRKWVDENRHDGKAPYTFKQVLTPLPNRNIDATEESKDLAELTLAPSSTLVLIPVKSFASAYDDSASGNVFTRLIQLLLGFLYWLFSFIGFAAPGTQPGVATTASSSGTDARSPTEAGSADRRRDQQLYNGNSVSIFVPFSLHCSKSNTPQLNFEPRPEDEDK</sequence>
<dbReference type="Proteomes" id="UP000887229">
    <property type="component" value="Unassembled WGS sequence"/>
</dbReference>
<evidence type="ECO:0000313" key="9">
    <source>
        <dbReference type="Proteomes" id="UP000887229"/>
    </source>
</evidence>
<keyword evidence="2" id="KW-0834">Unfolded protein response</keyword>
<dbReference type="EMBL" id="MU251255">
    <property type="protein sequence ID" value="KAG9254204.1"/>
    <property type="molecule type" value="Genomic_DNA"/>
</dbReference>
<organism evidence="8 9">
    <name type="scientific">Emericellopsis atlantica</name>
    <dbReference type="NCBI Taxonomy" id="2614577"/>
    <lineage>
        <taxon>Eukaryota</taxon>
        <taxon>Fungi</taxon>
        <taxon>Dikarya</taxon>
        <taxon>Ascomycota</taxon>
        <taxon>Pezizomycotina</taxon>
        <taxon>Sordariomycetes</taxon>
        <taxon>Hypocreomycetidae</taxon>
        <taxon>Hypocreales</taxon>
        <taxon>Bionectriaceae</taxon>
        <taxon>Emericellopsis</taxon>
    </lineage>
</organism>
<keyword evidence="9" id="KW-1185">Reference proteome</keyword>